<dbReference type="SUPFAM" id="SSF48403">
    <property type="entry name" value="Ankyrin repeat"/>
    <property type="match status" value="2"/>
</dbReference>
<dbReference type="EMBL" id="KZ305095">
    <property type="protein sequence ID" value="PIA27412.1"/>
    <property type="molecule type" value="Genomic_DNA"/>
</dbReference>
<dbReference type="FunCoup" id="A0A2G5C7Y1">
    <property type="interactions" value="101"/>
</dbReference>
<gene>
    <name evidence="10" type="ORF">AQUCO_07800033v1</name>
</gene>
<name>A0A2G5C7Y1_AQUCA</name>
<keyword evidence="2 8" id="KW-0812">Transmembrane</keyword>
<proteinExistence type="predicted"/>
<feature type="repeat" description="ANK" evidence="7">
    <location>
        <begin position="437"/>
        <end position="469"/>
    </location>
</feature>
<dbReference type="PROSITE" id="PS50297">
    <property type="entry name" value="ANK_REP_REGION"/>
    <property type="match status" value="3"/>
</dbReference>
<evidence type="ECO:0000256" key="2">
    <source>
        <dbReference type="ARBA" id="ARBA00022692"/>
    </source>
</evidence>
<feature type="transmembrane region" description="Helical" evidence="8">
    <location>
        <begin position="821"/>
        <end position="842"/>
    </location>
</feature>
<keyword evidence="6 8" id="KW-0472">Membrane</keyword>
<reference evidence="10 11" key="1">
    <citation type="submission" date="2017-09" db="EMBL/GenBank/DDBJ databases">
        <title>WGS assembly of Aquilegia coerulea Goldsmith.</title>
        <authorList>
            <person name="Hodges S."/>
            <person name="Kramer E."/>
            <person name="Nordborg M."/>
            <person name="Tomkins J."/>
            <person name="Borevitz J."/>
            <person name="Derieg N."/>
            <person name="Yan J."/>
            <person name="Mihaltcheva S."/>
            <person name="Hayes R.D."/>
            <person name="Rokhsar D."/>
        </authorList>
    </citation>
    <scope>NUCLEOTIDE SEQUENCE [LARGE SCALE GENOMIC DNA]</scope>
    <source>
        <strain evidence="11">cv. Goldsmith</strain>
    </source>
</reference>
<evidence type="ECO:0000313" key="11">
    <source>
        <dbReference type="Proteomes" id="UP000230069"/>
    </source>
</evidence>
<accession>A0A2G5C7Y1</accession>
<dbReference type="Pfam" id="PF13962">
    <property type="entry name" value="PGG"/>
    <property type="match status" value="1"/>
</dbReference>
<sequence>MEAIDRARRGDVEFFKKAPLDVLLNARDGEDDTVLSVAVKGYHLECCEVICNRCPSLLYHQTRPYGYTPLHHAAYRGKVEIVKLIISACVKADLEYQQDIERQGGDKAHPRKTLTLRDTYYGENAMHKSTHNNQLEAVKLLIEADPDNEMLRAGNNDNDTPLHLAVGLKSNLEIAKLLIEADPDFPYSANKKGETPLMIAINKAELNNKPGNGTPSVLFFFSIFNCLHLTKWLFILSDMLKLILEKQPSQAKVRIGSNGWTALHYAVSKGFLTSVGNIIRCCPESSEVVDNEGQNLLHLAAMCEDVNMVKHILGMKVISSSVLNGQDNLGKTPLDIAAISENESIILSLVQDPRVEKRLTVAKHFHWVVQKHNFRMMNLLMETIPDFLKGIESEVLLNSRDENGDTILFKAAKENQLFLCKEIYKRCPSLIYHQSEGGRTALHHAAVRGETEILKFLIDAGVKSYNEEEEDDIESGGGEKLPQKMLLTMVDELGDTALHKAVLNHKLAAVRLLIEADPDFEYSANISGETPLMIAIREAQSNENRRDTGKIRRLLFEKQPNQTQVRTGENEWTLLHHATYKGELSIIEDIIQFCPSCLELVDNEGKNFLHIAAKWEKVQVVKHALRRRDIPVSVLNDQDNDGNTPLHIAALTGNEPMTLSFLYDPRVSKTTVNKDGQHVLHAIKFSYDKRRAGVWDIVDTVDQSDLKDQRDFDLVVGALIATVSFTAGITVPGGYNSNGPNEGTSVLSKKLSFAAFIISNNLALIFSLYAVFSHFCARRLREEAEIIYQLNVATFCTLAAIYCMMVAFIMGSLAVLANSNWLGIVVSINSCFFFVFACRPIWRIAMQRKRSTGASQHKRST</sequence>
<keyword evidence="4 8" id="KW-1133">Transmembrane helix</keyword>
<feature type="repeat" description="ANK" evidence="7">
    <location>
        <begin position="641"/>
        <end position="674"/>
    </location>
</feature>
<dbReference type="SMART" id="SM00248">
    <property type="entry name" value="ANK"/>
    <property type="match status" value="14"/>
</dbReference>
<dbReference type="Proteomes" id="UP000230069">
    <property type="component" value="Unassembled WGS sequence"/>
</dbReference>
<feature type="transmembrane region" description="Helical" evidence="8">
    <location>
        <begin position="792"/>
        <end position="815"/>
    </location>
</feature>
<comment type="subcellular location">
    <subcellularLocation>
        <location evidence="1">Membrane</location>
        <topology evidence="1">Multi-pass membrane protein</topology>
    </subcellularLocation>
</comment>
<evidence type="ECO:0000259" key="9">
    <source>
        <dbReference type="Pfam" id="PF13962"/>
    </source>
</evidence>
<dbReference type="OrthoDB" id="341259at2759"/>
<evidence type="ECO:0000256" key="8">
    <source>
        <dbReference type="SAM" id="Phobius"/>
    </source>
</evidence>
<dbReference type="PANTHER" id="PTHR24186">
    <property type="entry name" value="PROTEIN PHOSPHATASE 1 REGULATORY SUBUNIT"/>
    <property type="match status" value="1"/>
</dbReference>
<dbReference type="InterPro" id="IPR002110">
    <property type="entry name" value="Ankyrin_rpt"/>
</dbReference>
<evidence type="ECO:0000256" key="1">
    <source>
        <dbReference type="ARBA" id="ARBA00004141"/>
    </source>
</evidence>
<feature type="repeat" description="ANK" evidence="7">
    <location>
        <begin position="493"/>
        <end position="525"/>
    </location>
</feature>
<evidence type="ECO:0000256" key="6">
    <source>
        <dbReference type="ARBA" id="ARBA00023136"/>
    </source>
</evidence>
<evidence type="ECO:0000313" key="10">
    <source>
        <dbReference type="EMBL" id="PIA27412.1"/>
    </source>
</evidence>
<dbReference type="InParanoid" id="A0A2G5C7Y1"/>
<dbReference type="GO" id="GO:0005886">
    <property type="term" value="C:plasma membrane"/>
    <property type="evidence" value="ECO:0007669"/>
    <property type="project" value="TreeGrafter"/>
</dbReference>
<organism evidence="10 11">
    <name type="scientific">Aquilegia coerulea</name>
    <name type="common">Rocky mountain columbine</name>
    <dbReference type="NCBI Taxonomy" id="218851"/>
    <lineage>
        <taxon>Eukaryota</taxon>
        <taxon>Viridiplantae</taxon>
        <taxon>Streptophyta</taxon>
        <taxon>Embryophyta</taxon>
        <taxon>Tracheophyta</taxon>
        <taxon>Spermatophyta</taxon>
        <taxon>Magnoliopsida</taxon>
        <taxon>Ranunculales</taxon>
        <taxon>Ranunculaceae</taxon>
        <taxon>Thalictroideae</taxon>
        <taxon>Aquilegia</taxon>
    </lineage>
</organism>
<evidence type="ECO:0000256" key="5">
    <source>
        <dbReference type="ARBA" id="ARBA00023043"/>
    </source>
</evidence>
<dbReference type="Pfam" id="PF13637">
    <property type="entry name" value="Ank_4"/>
    <property type="match status" value="1"/>
</dbReference>
<dbReference type="AlphaFoldDB" id="A0A2G5C7Y1"/>
<keyword evidence="5 7" id="KW-0040">ANK repeat</keyword>
<dbReference type="InterPro" id="IPR036770">
    <property type="entry name" value="Ankyrin_rpt-contain_sf"/>
</dbReference>
<protein>
    <recommendedName>
        <fullName evidence="9">PGG domain-containing protein</fullName>
    </recommendedName>
</protein>
<evidence type="ECO:0000256" key="4">
    <source>
        <dbReference type="ARBA" id="ARBA00022989"/>
    </source>
</evidence>
<dbReference type="PROSITE" id="PS50088">
    <property type="entry name" value="ANK_REPEAT"/>
    <property type="match status" value="4"/>
</dbReference>
<feature type="repeat" description="ANK" evidence="7">
    <location>
        <begin position="65"/>
        <end position="97"/>
    </location>
</feature>
<dbReference type="InterPro" id="IPR026961">
    <property type="entry name" value="PGG_dom"/>
</dbReference>
<keyword evidence="3" id="KW-0677">Repeat</keyword>
<evidence type="ECO:0000256" key="7">
    <source>
        <dbReference type="PROSITE-ProRule" id="PRU00023"/>
    </source>
</evidence>
<evidence type="ECO:0000256" key="3">
    <source>
        <dbReference type="ARBA" id="ARBA00022737"/>
    </source>
</evidence>
<keyword evidence="11" id="KW-1185">Reference proteome</keyword>
<dbReference type="STRING" id="218851.A0A2G5C7Y1"/>
<dbReference type="Gene3D" id="1.25.40.20">
    <property type="entry name" value="Ankyrin repeat-containing domain"/>
    <property type="match status" value="4"/>
</dbReference>
<feature type="transmembrane region" description="Helical" evidence="8">
    <location>
        <begin position="751"/>
        <end position="772"/>
    </location>
</feature>
<dbReference type="Pfam" id="PF12796">
    <property type="entry name" value="Ank_2"/>
    <property type="match status" value="5"/>
</dbReference>
<feature type="domain" description="PGG" evidence="9">
    <location>
        <begin position="705"/>
        <end position="814"/>
    </location>
</feature>
<dbReference type="PANTHER" id="PTHR24186:SF50">
    <property type="entry name" value="ANKYRIN REPEAT-CONTAINING PROTEIN ITN1-LIKE ISOFORM X1"/>
    <property type="match status" value="1"/>
</dbReference>